<dbReference type="AlphaFoldDB" id="A0A0F8Y7C6"/>
<reference evidence="1" key="1">
    <citation type="journal article" date="2015" name="Nature">
        <title>Complex archaea that bridge the gap between prokaryotes and eukaryotes.</title>
        <authorList>
            <person name="Spang A."/>
            <person name="Saw J.H."/>
            <person name="Jorgensen S.L."/>
            <person name="Zaremba-Niedzwiedzka K."/>
            <person name="Martijn J."/>
            <person name="Lind A.E."/>
            <person name="van Eijk R."/>
            <person name="Schleper C."/>
            <person name="Guy L."/>
            <person name="Ettema T.J."/>
        </authorList>
    </citation>
    <scope>NUCLEOTIDE SEQUENCE</scope>
</reference>
<organism evidence="1">
    <name type="scientific">marine sediment metagenome</name>
    <dbReference type="NCBI Taxonomy" id="412755"/>
    <lineage>
        <taxon>unclassified sequences</taxon>
        <taxon>metagenomes</taxon>
        <taxon>ecological metagenomes</taxon>
    </lineage>
</organism>
<dbReference type="EMBL" id="LAZR01068219">
    <property type="protein sequence ID" value="KKK50049.1"/>
    <property type="molecule type" value="Genomic_DNA"/>
</dbReference>
<name>A0A0F8Y7C6_9ZZZZ</name>
<proteinExistence type="predicted"/>
<evidence type="ECO:0000313" key="1">
    <source>
        <dbReference type="EMBL" id="KKK50049.1"/>
    </source>
</evidence>
<sequence>IRLTVVEELSEMLNAERDFLEGADGAVFAEMSKGVYLTCTDDDCPNYVDDKGQCVRIDHCPLVLAVAA</sequence>
<feature type="non-terminal residue" evidence="1">
    <location>
        <position position="1"/>
    </location>
</feature>
<protein>
    <submittedName>
        <fullName evidence="1">Uncharacterized protein</fullName>
    </submittedName>
</protein>
<gene>
    <name evidence="1" type="ORF">LCGC14_3128920</name>
</gene>
<comment type="caution">
    <text evidence="1">The sequence shown here is derived from an EMBL/GenBank/DDBJ whole genome shotgun (WGS) entry which is preliminary data.</text>
</comment>
<accession>A0A0F8Y7C6</accession>